<keyword evidence="6" id="KW-1185">Reference proteome</keyword>
<protein>
    <submittedName>
        <fullName evidence="5">Uncharacterized protein</fullName>
    </submittedName>
</protein>
<dbReference type="Proteomes" id="UP001369815">
    <property type="component" value="Unassembled WGS sequence"/>
</dbReference>
<feature type="transmembrane region" description="Helical" evidence="4">
    <location>
        <begin position="310"/>
        <end position="331"/>
    </location>
</feature>
<comment type="caution">
    <text evidence="5">The sequence shown here is derived from an EMBL/GenBank/DDBJ whole genome shotgun (WGS) entry which is preliminary data.</text>
</comment>
<feature type="transmembrane region" description="Helical" evidence="4">
    <location>
        <begin position="337"/>
        <end position="356"/>
    </location>
</feature>
<organism evidence="5 6">
    <name type="scientific">Daldinia eschscholtzii</name>
    <dbReference type="NCBI Taxonomy" id="292717"/>
    <lineage>
        <taxon>Eukaryota</taxon>
        <taxon>Fungi</taxon>
        <taxon>Dikarya</taxon>
        <taxon>Ascomycota</taxon>
        <taxon>Pezizomycotina</taxon>
        <taxon>Sordariomycetes</taxon>
        <taxon>Xylariomycetidae</taxon>
        <taxon>Xylariales</taxon>
        <taxon>Hypoxylaceae</taxon>
        <taxon>Daldinia</taxon>
    </lineage>
</organism>
<dbReference type="SUPFAM" id="SSF51735">
    <property type="entry name" value="NAD(P)-binding Rossmann-fold domains"/>
    <property type="match status" value="1"/>
</dbReference>
<dbReference type="PRINTS" id="PR00081">
    <property type="entry name" value="GDHRDH"/>
</dbReference>
<keyword evidence="3" id="KW-0560">Oxidoreductase</keyword>
<evidence type="ECO:0000313" key="6">
    <source>
        <dbReference type="Proteomes" id="UP001369815"/>
    </source>
</evidence>
<gene>
    <name evidence="5" type="ORF">Daesc_006914</name>
</gene>
<dbReference type="GO" id="GO:0016491">
    <property type="term" value="F:oxidoreductase activity"/>
    <property type="evidence" value="ECO:0007669"/>
    <property type="project" value="UniProtKB-KW"/>
</dbReference>
<evidence type="ECO:0000256" key="1">
    <source>
        <dbReference type="ARBA" id="ARBA00006484"/>
    </source>
</evidence>
<dbReference type="InterPro" id="IPR002347">
    <property type="entry name" value="SDR_fam"/>
</dbReference>
<dbReference type="Pfam" id="PF13561">
    <property type="entry name" value="adh_short_C2"/>
    <property type="match status" value="1"/>
</dbReference>
<dbReference type="PROSITE" id="PS00061">
    <property type="entry name" value="ADH_SHORT"/>
    <property type="match status" value="1"/>
</dbReference>
<keyword evidence="4" id="KW-1133">Transmembrane helix</keyword>
<dbReference type="CDD" id="cd05233">
    <property type="entry name" value="SDR_c"/>
    <property type="match status" value="1"/>
</dbReference>
<dbReference type="Gene3D" id="3.40.50.720">
    <property type="entry name" value="NAD(P)-binding Rossmann-like Domain"/>
    <property type="match status" value="1"/>
</dbReference>
<accession>A0AAX6MI44</accession>
<name>A0AAX6MI44_9PEZI</name>
<keyword evidence="4" id="KW-0812">Transmembrane</keyword>
<comment type="similarity">
    <text evidence="1">Belongs to the short-chain dehydrogenases/reductases (SDR) family.</text>
</comment>
<dbReference type="AlphaFoldDB" id="A0AAX6MI44"/>
<reference evidence="5 6" key="1">
    <citation type="journal article" date="2024" name="Front Chem Biol">
        <title>Unveiling the potential of Daldinia eschscholtzii MFLUCC 19-0629 through bioactivity and bioinformatics studies for enhanced sustainable agriculture production.</title>
        <authorList>
            <person name="Brooks S."/>
            <person name="Weaver J.A."/>
            <person name="Klomchit A."/>
            <person name="Alharthi S.A."/>
            <person name="Onlamun T."/>
            <person name="Nurani R."/>
            <person name="Vong T.K."/>
            <person name="Alberti F."/>
            <person name="Greco C."/>
        </authorList>
    </citation>
    <scope>NUCLEOTIDE SEQUENCE [LARGE SCALE GENOMIC DNA]</scope>
    <source>
        <strain evidence="5">MFLUCC 19-0629</strain>
    </source>
</reference>
<evidence type="ECO:0000256" key="2">
    <source>
        <dbReference type="ARBA" id="ARBA00022857"/>
    </source>
</evidence>
<keyword evidence="2" id="KW-0521">NADP</keyword>
<dbReference type="InterPro" id="IPR020904">
    <property type="entry name" value="Sc_DH/Rdtase_CS"/>
</dbReference>
<dbReference type="InterPro" id="IPR036291">
    <property type="entry name" value="NAD(P)-bd_dom_sf"/>
</dbReference>
<evidence type="ECO:0000256" key="3">
    <source>
        <dbReference type="ARBA" id="ARBA00023002"/>
    </source>
</evidence>
<evidence type="ECO:0000313" key="5">
    <source>
        <dbReference type="EMBL" id="KAK6952378.1"/>
    </source>
</evidence>
<sequence length="414" mass="44710">MNANGVALIIGAGSGIGLETALLFAERGARAVVFADQNIDAALEASEKSKSIATATDYETVALIVDVRDRASVKAVVDEVKKRFSRIDYAVNSVGIPRQTEADTANVQDSEYDLLQEINAKGVLHCLQEEITAMKDQEPAYAEGRNGRRSIGTGSIVCITSLSAVVSSPNSMSYTASKFAARGIIKTAATENLRSGLRINEVCPGYTDTPLLQNAIKRKPAINDLIQKAMPLRRAAAPEEIANVIHFLAGPGASFVNGQTIILHFAQAALAIYGGKQSYVAITNLRKYENATKKLAKVSSEAERQRQKTYATQTTGVITLFFSFFMSVLLAREGSTYGFLPRLLAPAVTITAVFFAREHIRGFWAGKTSGIKGSLPKMGNYEEAEKSTHELMNVLDLLMFSWIGTLVAAIIIGY</sequence>
<dbReference type="EMBL" id="JBANMG010000006">
    <property type="protein sequence ID" value="KAK6952378.1"/>
    <property type="molecule type" value="Genomic_DNA"/>
</dbReference>
<evidence type="ECO:0000256" key="4">
    <source>
        <dbReference type="SAM" id="Phobius"/>
    </source>
</evidence>
<proteinExistence type="inferred from homology"/>
<keyword evidence="4" id="KW-0472">Membrane</keyword>
<feature type="transmembrane region" description="Helical" evidence="4">
    <location>
        <begin position="394"/>
        <end position="413"/>
    </location>
</feature>
<dbReference type="PANTHER" id="PTHR24321">
    <property type="entry name" value="DEHYDROGENASES, SHORT CHAIN"/>
    <property type="match status" value="1"/>
</dbReference>
<dbReference type="PANTHER" id="PTHR24321:SF12">
    <property type="entry name" value="SHORT-CHAIN DEHYDROGENASE_REDUCTASE FAMILY, PUTATIVE (AFU_ORTHOLOGUE AFUA_5G14340)-RELATED"/>
    <property type="match status" value="1"/>
</dbReference>
<dbReference type="FunFam" id="3.40.50.720:FF:000084">
    <property type="entry name" value="Short-chain dehydrogenase reductase"/>
    <property type="match status" value="1"/>
</dbReference>